<comment type="caution">
    <text evidence="3">The sequence shown here is derived from an EMBL/GenBank/DDBJ whole genome shotgun (WGS) entry which is preliminary data.</text>
</comment>
<reference evidence="4" key="1">
    <citation type="journal article" date="2019" name="Int. J. Syst. Evol. Microbiol.">
        <title>The Global Catalogue of Microorganisms (GCM) 10K type strain sequencing project: providing services to taxonomists for standard genome sequencing and annotation.</title>
        <authorList>
            <consortium name="The Broad Institute Genomics Platform"/>
            <consortium name="The Broad Institute Genome Sequencing Center for Infectious Disease"/>
            <person name="Wu L."/>
            <person name="Ma J."/>
        </authorList>
    </citation>
    <scope>NUCLEOTIDE SEQUENCE [LARGE SCALE GENOMIC DNA]</scope>
    <source>
        <strain evidence="4">JCM 9095</strain>
    </source>
</reference>
<feature type="compositionally biased region" description="Polar residues" evidence="1">
    <location>
        <begin position="352"/>
        <end position="362"/>
    </location>
</feature>
<keyword evidence="4" id="KW-1185">Reference proteome</keyword>
<evidence type="ECO:0000313" key="4">
    <source>
        <dbReference type="Proteomes" id="UP001501866"/>
    </source>
</evidence>
<dbReference type="InterPro" id="IPR029044">
    <property type="entry name" value="Nucleotide-diphossugar_trans"/>
</dbReference>
<proteinExistence type="predicted"/>
<evidence type="ECO:0000313" key="3">
    <source>
        <dbReference type="EMBL" id="GAA3159892.1"/>
    </source>
</evidence>
<dbReference type="CDD" id="cd00761">
    <property type="entry name" value="Glyco_tranf_GTA_type"/>
    <property type="match status" value="1"/>
</dbReference>
<name>A0ABP6P1D8_9ACTN</name>
<dbReference type="Pfam" id="PF00535">
    <property type="entry name" value="Glycos_transf_2"/>
    <property type="match status" value="1"/>
</dbReference>
<feature type="domain" description="Glycosyltransferase 2-like" evidence="2">
    <location>
        <begin position="4"/>
        <end position="132"/>
    </location>
</feature>
<organism evidence="3 4">
    <name type="scientific">Streptomyces virens</name>
    <dbReference type="NCBI Taxonomy" id="285572"/>
    <lineage>
        <taxon>Bacteria</taxon>
        <taxon>Bacillati</taxon>
        <taxon>Actinomycetota</taxon>
        <taxon>Actinomycetes</taxon>
        <taxon>Kitasatosporales</taxon>
        <taxon>Streptomycetaceae</taxon>
        <taxon>Streptomyces</taxon>
    </lineage>
</organism>
<evidence type="ECO:0000256" key="1">
    <source>
        <dbReference type="SAM" id="MobiDB-lite"/>
    </source>
</evidence>
<dbReference type="InterPro" id="IPR001173">
    <property type="entry name" value="Glyco_trans_2-like"/>
</dbReference>
<protein>
    <submittedName>
        <fullName evidence="3">Glycosyltransferase family 2 protein</fullName>
    </submittedName>
</protein>
<dbReference type="EMBL" id="BAAAUH010000002">
    <property type="protein sequence ID" value="GAA3159892.1"/>
    <property type="molecule type" value="Genomic_DNA"/>
</dbReference>
<dbReference type="PANTHER" id="PTHR22916:SF3">
    <property type="entry name" value="UDP-GLCNAC:BETAGAL BETA-1,3-N-ACETYLGLUCOSAMINYLTRANSFERASE-LIKE PROTEIN 1"/>
    <property type="match status" value="1"/>
</dbReference>
<gene>
    <name evidence="3" type="ORF">GCM10010451_04620</name>
</gene>
<dbReference type="SUPFAM" id="SSF53448">
    <property type="entry name" value="Nucleotide-diphospho-sugar transferases"/>
    <property type="match status" value="1"/>
</dbReference>
<evidence type="ECO:0000259" key="2">
    <source>
        <dbReference type="Pfam" id="PF00535"/>
    </source>
</evidence>
<dbReference type="Gene3D" id="3.90.550.10">
    <property type="entry name" value="Spore Coat Polysaccharide Biosynthesis Protein SpsA, Chain A"/>
    <property type="match status" value="1"/>
</dbReference>
<sequence length="362" mass="41080">MKLSVIVPMYNVRDYCATTLKSLAFNARSDFEFIVIDDCSTDGTAEILQREIRKVPGAVLYRTPQNSGISATRNAGLRLATGKYIAFLDGDDWFAPGYLGRLVDAIEQLGCHFVRTDHIRVVGKKREVVRSPQAVRNTPLRPIESIMPVDASTMVDYPLVWAGIFDREVLAARDLLFFDEKLRTAEDRMWTWRLHLHTDSYAAVDLAGIFYRRDVSTSLTRIPDERQLDFIPCFDRVAQEVAAHPWGRHIMPKVIRTYCAMMAIHLDRADTYEEDVRALLKSRIAGALERLPQQLLERTLDEMGAKRAKLINSVRDLAVPEPRPSDAVDVRYLPNQGRRATWTPRPGRADGRQNQQAIGVTA</sequence>
<dbReference type="RefSeq" id="WP_325123494.1">
    <property type="nucleotide sequence ID" value="NZ_BAAAUH010000002.1"/>
</dbReference>
<feature type="region of interest" description="Disordered" evidence="1">
    <location>
        <begin position="337"/>
        <end position="362"/>
    </location>
</feature>
<dbReference type="PANTHER" id="PTHR22916">
    <property type="entry name" value="GLYCOSYLTRANSFERASE"/>
    <property type="match status" value="1"/>
</dbReference>
<accession>A0ABP6P1D8</accession>
<dbReference type="Proteomes" id="UP001501866">
    <property type="component" value="Unassembled WGS sequence"/>
</dbReference>